<proteinExistence type="predicted"/>
<dbReference type="OrthoDB" id="267688at2759"/>
<protein>
    <submittedName>
        <fullName evidence="3">Uncharacterized protein</fullName>
    </submittedName>
</protein>
<gene>
    <name evidence="3" type="ORF">LMXM_12_0290</name>
</gene>
<evidence type="ECO:0000313" key="4">
    <source>
        <dbReference type="Proteomes" id="UP000007259"/>
    </source>
</evidence>
<reference evidence="3 4" key="1">
    <citation type="journal article" date="2011" name="Genome Res.">
        <title>Chromosome and gene copy number variation allow major structural change between species and strains of Leishmania.</title>
        <authorList>
            <person name="Rogers M.B."/>
            <person name="Hilley J.D."/>
            <person name="Dickens N.J."/>
            <person name="Wilkes J."/>
            <person name="Bates P.A."/>
            <person name="Depledge D.P."/>
            <person name="Harris D."/>
            <person name="Her Y."/>
            <person name="Herzyk P."/>
            <person name="Imamura H."/>
            <person name="Otto T.D."/>
            <person name="Sanders M."/>
            <person name="Seeger K."/>
            <person name="Dujardin J.C."/>
            <person name="Berriman M."/>
            <person name="Smith D.F."/>
            <person name="Hertz-Fowler C."/>
            <person name="Mottram J.C."/>
        </authorList>
    </citation>
    <scope>NUCLEOTIDE SEQUENCE [LARGE SCALE GENOMIC DNA]</scope>
    <source>
        <strain evidence="3 4">MHOM/GT/2001/U1103</strain>
    </source>
</reference>
<dbReference type="RefSeq" id="XP_003873133.1">
    <property type="nucleotide sequence ID" value="XM_003873084.1"/>
</dbReference>
<name>E9ANV6_LEIMU</name>
<feature type="coiled-coil region" evidence="1">
    <location>
        <begin position="782"/>
        <end position="826"/>
    </location>
</feature>
<dbReference type="VEuPathDB" id="TriTrypDB:LmxM.12.0290"/>
<feature type="compositionally biased region" description="Polar residues" evidence="2">
    <location>
        <begin position="963"/>
        <end position="983"/>
    </location>
</feature>
<evidence type="ECO:0000256" key="1">
    <source>
        <dbReference type="SAM" id="Coils"/>
    </source>
</evidence>
<feature type="region of interest" description="Disordered" evidence="2">
    <location>
        <begin position="90"/>
        <end position="124"/>
    </location>
</feature>
<feature type="region of interest" description="Disordered" evidence="2">
    <location>
        <begin position="373"/>
        <end position="408"/>
    </location>
</feature>
<evidence type="ECO:0000256" key="2">
    <source>
        <dbReference type="SAM" id="MobiDB-lite"/>
    </source>
</evidence>
<sequence>MNGTEDDEKTKVQESVVDAPGTDMACTATEATAAEALDPRRGAEAATVGDGGHATLWADRVETVTAYQLASAALRRLPTRTAPVDKDVWRRQRTDEVTTSRVEASATHAGVSAPPPPSPSAARRGTIFADADQPTTCTTNTSPLTPSAEKVRAAVFTALSPSSTRFQVPPLQAARVHAVQPSPHTSSHKGDESAVLTTSEGQSPNSANVYRHADRQGSSDAAEGANARDDEDDEDGVAARVLFSLHRKDDMIRQLTHAVEALQDENALLRSLRAAAPQADAVPPPQATGLTLSPDRKTSSPSWPATPVRWWKTTHKTARSDGDRPPHESLQSLEGSGRANVKEKPLPTPPSLSAAHAAVSTIAALQRTLADKEAEQEALRSHVVTRGNENDTRDATAPAEAPPVEYSAGDSVISGARGAPSASPSAAEAVAEARIAQLEWQLQNVQQEKREDMHTLRDHIDHLTRELHRKSRDMERQQRHHKLELAALQQEVTALADQLEEQIRVSTNPTAAPPKREPEAEQVMELQRELAQAKAREALLLTERAATQRRWLQELEEQKSLLDEARADAAREEVQNESRVQQERQLAQKATQQQQQLEEQVRQYKEALAQAKRELLELRAVHQRTEETVSEQRRQLQLISHDIAAAALERAHDEQRAARAEEQARLLHQHLRQAEATVTSQEAELESLRQAHQDEVAAAVALQEEEHAALLKHVKGCMKGSEAVESALLAAESSRREMASRLTRALEERDECHRLLREASVQAQAQLLEQQQLLSEGNDLMHQRLQEAQTDLRERTEALETTQRELQAVQQRMLALKDELTRSQAAQHQLGEELHAAQARHEAQTAQLVHAKEGLKDALHAQLATMGKLRRTEKRLHSQQAAAQRAMERRQEEQRALQGIVDLLWSPGVSLSSTCPRALGVRPHESSRVLSLPPPQVVRSAATLAPGDMPAVPRRALAMLERSANTNTRRSYQIQKRQSVSMTGASAAGAAGVRADAENGDVDVTVHPSRSASSVSSAAASVVMSAVSWDDVPAASLSDGGTALEERHRPAAEALAEGDVSANSGAAASAGGFRHSRLDADIPALEGRLQCFAIAHQGGGRTAATEADLSLLRPLRAIRDAVEQVYAAYTAAQHELGTKRIAVRTLVKERKAQQVQLEELRATLQEQRHKAERLRRDAVQAMRAASQAELEKVCHAWQAKCEAGMAMQLQASEEQHRRAVAELLKTCAEHVQAELIAFVQLLPTTLRAGLARAAAASAERTRDEVGREVHHQYWRPPGTTSAPHHLVSDHDHGTQVRHTSTAAAAADDVSLLSLGLEVQPEVQAECDAIIRDVLHMAGGWADLTSTVLVASSTAAADCPSGSRAAAPAVEPAQRTVVNAEAALWSAEEMAELKEVIQAHITRSLSALTTAASSSSLAGVTTSASRSEASEERQGVDDHAQDAPATVGGASGGTRSTNAKGAASGEQSKAALPRWMRSLRTSTRPASSPSHFSPDRERESTSTPPRNSAVEDAAAARVPLHHHQPRLLALLLDACVAHVHARLLA</sequence>
<organism evidence="3 4">
    <name type="scientific">Leishmania mexicana (strain MHOM/GT/2001/U1103)</name>
    <dbReference type="NCBI Taxonomy" id="929439"/>
    <lineage>
        <taxon>Eukaryota</taxon>
        <taxon>Discoba</taxon>
        <taxon>Euglenozoa</taxon>
        <taxon>Kinetoplastea</taxon>
        <taxon>Metakinetoplastina</taxon>
        <taxon>Trypanosomatida</taxon>
        <taxon>Trypanosomatidae</taxon>
        <taxon>Leishmaniinae</taxon>
        <taxon>Leishmania</taxon>
    </lineage>
</organism>
<evidence type="ECO:0000313" key="3">
    <source>
        <dbReference type="EMBL" id="CBZ24620.1"/>
    </source>
</evidence>
<feature type="region of interest" description="Disordered" evidence="2">
    <location>
        <begin position="1274"/>
        <end position="1298"/>
    </location>
</feature>
<feature type="region of interest" description="Disordered" evidence="2">
    <location>
        <begin position="1"/>
        <end position="24"/>
    </location>
</feature>
<feature type="region of interest" description="Disordered" evidence="2">
    <location>
        <begin position="963"/>
        <end position="985"/>
    </location>
</feature>
<feature type="region of interest" description="Disordered" evidence="2">
    <location>
        <begin position="174"/>
        <end position="234"/>
    </location>
</feature>
<dbReference type="PhylomeDB" id="E9ANV6"/>
<feature type="compositionally biased region" description="Polar residues" evidence="2">
    <location>
        <begin position="1478"/>
        <end position="1490"/>
    </location>
</feature>
<dbReference type="Proteomes" id="UP000007259">
    <property type="component" value="Chromosome 12"/>
</dbReference>
<feature type="compositionally biased region" description="Low complexity" evidence="2">
    <location>
        <begin position="1411"/>
        <end position="1426"/>
    </location>
</feature>
<feature type="region of interest" description="Disordered" evidence="2">
    <location>
        <begin position="1411"/>
        <end position="1510"/>
    </location>
</feature>
<dbReference type="EMBL" id="FR799565">
    <property type="protein sequence ID" value="CBZ24620.1"/>
    <property type="molecule type" value="Genomic_DNA"/>
</dbReference>
<feature type="coiled-coil region" evidence="1">
    <location>
        <begin position="245"/>
        <end position="272"/>
    </location>
</feature>
<feature type="region of interest" description="Disordered" evidence="2">
    <location>
        <begin position="276"/>
        <end position="354"/>
    </location>
</feature>
<dbReference type="GeneID" id="13454952"/>
<feature type="compositionally biased region" description="Basic and acidic residues" evidence="2">
    <location>
        <begin position="568"/>
        <end position="582"/>
    </location>
</feature>
<feature type="compositionally biased region" description="Basic and acidic residues" evidence="2">
    <location>
        <begin position="318"/>
        <end position="327"/>
    </location>
</feature>
<keyword evidence="1" id="KW-0175">Coiled coil</keyword>
<accession>E9ANV6</accession>
<feature type="compositionally biased region" description="Basic and acidic residues" evidence="2">
    <location>
        <begin position="1427"/>
        <end position="1440"/>
    </location>
</feature>
<keyword evidence="4" id="KW-1185">Reference proteome</keyword>
<feature type="coiled-coil region" evidence="1">
    <location>
        <begin position="869"/>
        <end position="896"/>
    </location>
</feature>
<dbReference type="KEGG" id="lmi:LMXM_12_0290"/>
<dbReference type="OMA" id="HATLWAD"/>
<dbReference type="PANTHER" id="PTHR43941">
    <property type="entry name" value="STRUCTURAL MAINTENANCE OF CHROMOSOMES PROTEIN 2"/>
    <property type="match status" value="1"/>
</dbReference>
<feature type="region of interest" description="Disordered" evidence="2">
    <location>
        <begin position="568"/>
        <end position="587"/>
    </location>
</feature>
<feature type="coiled-coil region" evidence="1">
    <location>
        <begin position="1143"/>
        <end position="1191"/>
    </location>
</feature>
<feature type="compositionally biased region" description="Polar residues" evidence="2">
    <location>
        <begin position="195"/>
        <end position="208"/>
    </location>
</feature>